<proteinExistence type="predicted"/>
<keyword evidence="4" id="KW-1185">Reference proteome</keyword>
<sequence>MKVLILLISVFCVSQASDAFQKYIEQAIDYNVHPCDDFYRHSCRKTTTQDLKGALSSHIQSILDKTHIKMGTPALEKFTNVVGYFSRRNFTAQFVRQFKEQYLNRCQNQSLEVFLKEVQTLYPESSDCINDITSNRDCQSASQQFASCVESFPVENFQSDLNDFVDDAVLLNWIDQYGSSALNRINSTLLDVKQIAIQLIKNTPWLNKYGLAEEFQKYAEKTVLANYTSLKNARMALFERQSKVYNNCSSNSVLQNSPRHVLCLLSLLKHSELVSYVLDPIQIDDNAYNMGGALHFYFTYFYVAQYITNPAEYMAYAGFTVGHEFGHSIVTSTLRPLKYSEIVKSCIQDQFKKSCSYFAEFNCTVLLDQIGDNGSDLIGFQIIYDLFKQEIGEKLHDQVPEYKQNMTYEQLFFYAYGAQWCKRYPDISYDDHQAHITRTNAVLIQHEEFQKAFGCSDQTRMVQSNNGKCHIFGPDAPQEKGRNFEGF</sequence>
<comment type="caution">
    <text evidence="3">The sequence shown here is derived from an EMBL/GenBank/DDBJ whole genome shotgun (WGS) entry which is preliminary data.</text>
</comment>
<dbReference type="GO" id="GO:0016485">
    <property type="term" value="P:protein processing"/>
    <property type="evidence" value="ECO:0007669"/>
    <property type="project" value="TreeGrafter"/>
</dbReference>
<dbReference type="PANTHER" id="PTHR11733:SF208">
    <property type="entry name" value="PEPTIDASE M13 C-TERMINAL DOMAIN-CONTAINING PROTEIN"/>
    <property type="match status" value="1"/>
</dbReference>
<dbReference type="PROSITE" id="PS51885">
    <property type="entry name" value="NEPRILYSIN"/>
    <property type="match status" value="1"/>
</dbReference>
<feature type="signal peptide" evidence="1">
    <location>
        <begin position="1"/>
        <end position="19"/>
    </location>
</feature>
<feature type="chain" id="PRO_5040425194" description="Peptidase M13 C-terminal domain-containing protein" evidence="1">
    <location>
        <begin position="20"/>
        <end position="487"/>
    </location>
</feature>
<dbReference type="Proteomes" id="UP001152747">
    <property type="component" value="Unassembled WGS sequence"/>
</dbReference>
<keyword evidence="1" id="KW-0732">Signal</keyword>
<evidence type="ECO:0000313" key="3">
    <source>
        <dbReference type="EMBL" id="CAI5442964.1"/>
    </source>
</evidence>
<dbReference type="EMBL" id="CANHGI010000002">
    <property type="protein sequence ID" value="CAI5442964.1"/>
    <property type="molecule type" value="Genomic_DNA"/>
</dbReference>
<dbReference type="InterPro" id="IPR018497">
    <property type="entry name" value="Peptidase_M13_C"/>
</dbReference>
<feature type="domain" description="Peptidase M13 C-terminal" evidence="2">
    <location>
        <begin position="311"/>
        <end position="469"/>
    </location>
</feature>
<evidence type="ECO:0000256" key="1">
    <source>
        <dbReference type="SAM" id="SignalP"/>
    </source>
</evidence>
<gene>
    <name evidence="3" type="ORF">CAMP_LOCUS5601</name>
</gene>
<dbReference type="SUPFAM" id="SSF55486">
    <property type="entry name" value="Metalloproteases ('zincins'), catalytic domain"/>
    <property type="match status" value="1"/>
</dbReference>
<accession>A0A9P1ID32</accession>
<organism evidence="3 4">
    <name type="scientific">Caenorhabditis angaria</name>
    <dbReference type="NCBI Taxonomy" id="860376"/>
    <lineage>
        <taxon>Eukaryota</taxon>
        <taxon>Metazoa</taxon>
        <taxon>Ecdysozoa</taxon>
        <taxon>Nematoda</taxon>
        <taxon>Chromadorea</taxon>
        <taxon>Rhabditida</taxon>
        <taxon>Rhabditina</taxon>
        <taxon>Rhabditomorpha</taxon>
        <taxon>Rhabditoidea</taxon>
        <taxon>Rhabditidae</taxon>
        <taxon>Peloderinae</taxon>
        <taxon>Caenorhabditis</taxon>
    </lineage>
</organism>
<dbReference type="InterPro" id="IPR024079">
    <property type="entry name" value="MetalloPept_cat_dom_sf"/>
</dbReference>
<name>A0A9P1ID32_9PELO</name>
<reference evidence="3" key="1">
    <citation type="submission" date="2022-11" db="EMBL/GenBank/DDBJ databases">
        <authorList>
            <person name="Kikuchi T."/>
        </authorList>
    </citation>
    <scope>NUCLEOTIDE SEQUENCE</scope>
    <source>
        <strain evidence="3">PS1010</strain>
    </source>
</reference>
<evidence type="ECO:0000313" key="4">
    <source>
        <dbReference type="Proteomes" id="UP001152747"/>
    </source>
</evidence>
<evidence type="ECO:0000259" key="2">
    <source>
        <dbReference type="Pfam" id="PF01431"/>
    </source>
</evidence>
<dbReference type="InterPro" id="IPR000718">
    <property type="entry name" value="Peptidase_M13"/>
</dbReference>
<dbReference type="GO" id="GO:0004222">
    <property type="term" value="F:metalloendopeptidase activity"/>
    <property type="evidence" value="ECO:0007669"/>
    <property type="project" value="InterPro"/>
</dbReference>
<dbReference type="Gene3D" id="3.40.390.10">
    <property type="entry name" value="Collagenase (Catalytic Domain)"/>
    <property type="match status" value="1"/>
</dbReference>
<dbReference type="PANTHER" id="PTHR11733">
    <property type="entry name" value="ZINC METALLOPROTEASE FAMILY M13 NEPRILYSIN-RELATED"/>
    <property type="match status" value="1"/>
</dbReference>
<dbReference type="Pfam" id="PF01431">
    <property type="entry name" value="Peptidase_M13"/>
    <property type="match status" value="1"/>
</dbReference>
<dbReference type="AlphaFoldDB" id="A0A9P1ID32"/>
<dbReference type="OrthoDB" id="6481010at2759"/>
<dbReference type="GO" id="GO:0005886">
    <property type="term" value="C:plasma membrane"/>
    <property type="evidence" value="ECO:0007669"/>
    <property type="project" value="TreeGrafter"/>
</dbReference>
<protein>
    <recommendedName>
        <fullName evidence="2">Peptidase M13 C-terminal domain-containing protein</fullName>
    </recommendedName>
</protein>